<evidence type="ECO:0000259" key="6">
    <source>
        <dbReference type="PROSITE" id="PS50261"/>
    </source>
</evidence>
<dbReference type="GO" id="GO:0007166">
    <property type="term" value="P:cell surface receptor signaling pathway"/>
    <property type="evidence" value="ECO:0007669"/>
    <property type="project" value="InterPro"/>
</dbReference>
<feature type="transmembrane region" description="Helical" evidence="5">
    <location>
        <begin position="195"/>
        <end position="222"/>
    </location>
</feature>
<evidence type="ECO:0000256" key="3">
    <source>
        <dbReference type="ARBA" id="ARBA00022989"/>
    </source>
</evidence>
<dbReference type="CDD" id="cd15040">
    <property type="entry name" value="7tmB2_Adhesion"/>
    <property type="match status" value="1"/>
</dbReference>
<feature type="non-terminal residue" evidence="7">
    <location>
        <position position="1"/>
    </location>
</feature>
<dbReference type="EMBL" id="QDEB01058231">
    <property type="protein sequence ID" value="RZC36850.1"/>
    <property type="molecule type" value="Genomic_DNA"/>
</dbReference>
<feature type="transmembrane region" description="Helical" evidence="5">
    <location>
        <begin position="47"/>
        <end position="68"/>
    </location>
</feature>
<dbReference type="Pfam" id="PF00002">
    <property type="entry name" value="7tm_2"/>
    <property type="match status" value="1"/>
</dbReference>
<dbReference type="PROSITE" id="PS50261">
    <property type="entry name" value="G_PROTEIN_RECEP_F2_4"/>
    <property type="match status" value="1"/>
</dbReference>
<dbReference type="GO" id="GO:0004930">
    <property type="term" value="F:G protein-coupled receptor activity"/>
    <property type="evidence" value="ECO:0007669"/>
    <property type="project" value="InterPro"/>
</dbReference>
<reference evidence="7 8" key="1">
    <citation type="submission" date="2017-03" db="EMBL/GenBank/DDBJ databases">
        <title>Genome of the blue death feigning beetle - Asbolus verrucosus.</title>
        <authorList>
            <person name="Rider S.D."/>
        </authorList>
    </citation>
    <scope>NUCLEOTIDE SEQUENCE [LARGE SCALE GENOMIC DNA]</scope>
    <source>
        <strain evidence="7">Butters</strain>
        <tissue evidence="7">Head and leg muscle</tissue>
    </source>
</reference>
<keyword evidence="2 5" id="KW-0812">Transmembrane</keyword>
<keyword evidence="3 5" id="KW-1133">Transmembrane helix</keyword>
<dbReference type="AlphaFoldDB" id="A0A482VVR4"/>
<evidence type="ECO:0000313" key="8">
    <source>
        <dbReference type="Proteomes" id="UP000292052"/>
    </source>
</evidence>
<organism evidence="7 8">
    <name type="scientific">Asbolus verrucosus</name>
    <name type="common">Desert ironclad beetle</name>
    <dbReference type="NCBI Taxonomy" id="1661398"/>
    <lineage>
        <taxon>Eukaryota</taxon>
        <taxon>Metazoa</taxon>
        <taxon>Ecdysozoa</taxon>
        <taxon>Arthropoda</taxon>
        <taxon>Hexapoda</taxon>
        <taxon>Insecta</taxon>
        <taxon>Pterygota</taxon>
        <taxon>Neoptera</taxon>
        <taxon>Endopterygota</taxon>
        <taxon>Coleoptera</taxon>
        <taxon>Polyphaga</taxon>
        <taxon>Cucujiformia</taxon>
        <taxon>Tenebrionidae</taxon>
        <taxon>Pimeliinae</taxon>
        <taxon>Asbolus</taxon>
    </lineage>
</organism>
<evidence type="ECO:0000256" key="2">
    <source>
        <dbReference type="ARBA" id="ARBA00022692"/>
    </source>
</evidence>
<name>A0A482VVR4_ASBVE</name>
<proteinExistence type="predicted"/>
<keyword evidence="8" id="KW-1185">Reference proteome</keyword>
<keyword evidence="4 5" id="KW-0472">Membrane</keyword>
<accession>A0A482VVR4</accession>
<evidence type="ECO:0000256" key="4">
    <source>
        <dbReference type="ARBA" id="ARBA00023136"/>
    </source>
</evidence>
<feature type="transmembrane region" description="Helical" evidence="5">
    <location>
        <begin position="80"/>
        <end position="103"/>
    </location>
</feature>
<dbReference type="InterPro" id="IPR053066">
    <property type="entry name" value="ADGR_G7"/>
</dbReference>
<protein>
    <submittedName>
        <fullName evidence="7">7tm 2 domain containing protein</fullName>
    </submittedName>
</protein>
<sequence>RWRSNSGNLILLNFVFAMMLQLGLFYVSSLINKNSDDYLLCTVIGVVLHYSIISEFCWMFVIAVLQFKRFVEVLGGPPKWILLKGCFCGWILPLIPVAAVFLWNPNNYVNGNVGLCYPSDLGLYLGVWLPVSIIVVINFVIFLFIVYSVVHRKTECGDVVNNEMMFQWRLAFLLFFMLGLTWAFGFLSELDYGEIFVYLFCATATLQGFVMFLFFIVFNLCVNKSEDLSFSGCSKGCWREEPECRFLQSENPPQCPESFIDSSQPNMCYKISNDKSKFPPKCPFEDVLPFNYYKDVIDNIGPVWMPVRRDLSNGLGFLQWIEASSLYKTEFKKKTPNGTYIWSHSKQEINYTYWSTDAVFDNGLLYGASTPNGWILTEEPASCCLFEKNVEKIEPELKLMFFYSTHNLNLIVTNPQGLKRVNSEFLMYCFTDADARNLLHRYPSLNQTLVADNTIIFTFELHKNGPGRYWCEAFKNFDLEVVRSNEILFRESAYFYYEFMTILQVSYSQTLVPFNPLSSDIINFLEEFFSEINSISYLKDNYFARFMKILDIDEMKNEVLINIHLTHVSKDTETNHDEEYQSVKMQIQKAIQDTVAMKIEMVNFLSSDYCMETIALQLTWPTTPLGFSVHSKEYCFKSDAARLTSLCAGDFINGAQWSVTDEECEIFNRSSVTQTL</sequence>
<evidence type="ECO:0000256" key="1">
    <source>
        <dbReference type="ARBA" id="ARBA00004141"/>
    </source>
</evidence>
<feature type="domain" description="G-protein coupled receptors family 2 profile 2" evidence="6">
    <location>
        <begin position="1"/>
        <end position="219"/>
    </location>
</feature>
<dbReference type="GO" id="GO:0016020">
    <property type="term" value="C:membrane"/>
    <property type="evidence" value="ECO:0007669"/>
    <property type="project" value="UniProtKB-SubCell"/>
</dbReference>
<feature type="non-terminal residue" evidence="7">
    <location>
        <position position="676"/>
    </location>
</feature>
<dbReference type="InterPro" id="IPR000832">
    <property type="entry name" value="GPCR_2_secretin-like"/>
</dbReference>
<dbReference type="PANTHER" id="PTHR47767:SF1">
    <property type="entry name" value="ADHESION G PROTEIN-COUPLED RECEPTOR G7"/>
    <property type="match status" value="1"/>
</dbReference>
<comment type="caution">
    <text evidence="7">The sequence shown here is derived from an EMBL/GenBank/DDBJ whole genome shotgun (WGS) entry which is preliminary data.</text>
</comment>
<dbReference type="Proteomes" id="UP000292052">
    <property type="component" value="Unassembled WGS sequence"/>
</dbReference>
<feature type="transmembrane region" description="Helical" evidence="5">
    <location>
        <begin position="170"/>
        <end position="189"/>
    </location>
</feature>
<evidence type="ECO:0000313" key="7">
    <source>
        <dbReference type="EMBL" id="RZC36850.1"/>
    </source>
</evidence>
<feature type="transmembrane region" description="Helical" evidence="5">
    <location>
        <begin position="7"/>
        <end position="27"/>
    </location>
</feature>
<comment type="subcellular location">
    <subcellularLocation>
        <location evidence="1">Membrane</location>
        <topology evidence="1">Multi-pass membrane protein</topology>
    </subcellularLocation>
</comment>
<dbReference type="OrthoDB" id="10037534at2759"/>
<dbReference type="PANTHER" id="PTHR47767">
    <property type="entry name" value="ADHESION G PROTEIN-COUPLED RECEPTOR G7"/>
    <property type="match status" value="1"/>
</dbReference>
<feature type="transmembrane region" description="Helical" evidence="5">
    <location>
        <begin position="123"/>
        <end position="150"/>
    </location>
</feature>
<evidence type="ECO:0000256" key="5">
    <source>
        <dbReference type="SAM" id="Phobius"/>
    </source>
</evidence>
<dbReference type="InterPro" id="IPR017981">
    <property type="entry name" value="GPCR_2-like_7TM"/>
</dbReference>
<dbReference type="Gene3D" id="1.20.1070.10">
    <property type="entry name" value="Rhodopsin 7-helix transmembrane proteins"/>
    <property type="match status" value="1"/>
</dbReference>
<gene>
    <name evidence="7" type="ORF">BDFB_013073</name>
</gene>